<dbReference type="InterPro" id="IPR050317">
    <property type="entry name" value="Plant_Fungal_Acyltransferase"/>
</dbReference>
<comment type="similarity">
    <text evidence="1">Belongs to the plant acyltransferase family.</text>
</comment>
<dbReference type="PANTHER" id="PTHR31642">
    <property type="entry name" value="TRICHOTHECENE 3-O-ACETYLTRANSFERASE"/>
    <property type="match status" value="1"/>
</dbReference>
<dbReference type="PANTHER" id="PTHR31642:SF160">
    <property type="entry name" value="HXXXD-TYPE ACYL-TRANSFERASE FAMILY PROTEIN"/>
    <property type="match status" value="1"/>
</dbReference>
<evidence type="ECO:0000256" key="3">
    <source>
        <dbReference type="ARBA" id="ARBA00023315"/>
    </source>
</evidence>
<keyword evidence="3" id="KW-0012">Acyltransferase</keyword>
<name>A0A5J9UH49_9POAL</name>
<protein>
    <submittedName>
        <fullName evidence="4">Uncharacterized protein</fullName>
    </submittedName>
</protein>
<dbReference type="AlphaFoldDB" id="A0A5J9UH49"/>
<evidence type="ECO:0000256" key="2">
    <source>
        <dbReference type="ARBA" id="ARBA00022679"/>
    </source>
</evidence>
<gene>
    <name evidence="4" type="ORF">EJB05_32211</name>
</gene>
<accession>A0A5J9UH49</accession>
<keyword evidence="5" id="KW-1185">Reference proteome</keyword>
<dbReference type="OrthoDB" id="586091at2759"/>
<feature type="non-terminal residue" evidence="4">
    <location>
        <position position="1"/>
    </location>
</feature>
<reference evidence="4 5" key="1">
    <citation type="journal article" date="2019" name="Sci. Rep.">
        <title>A high-quality genome of Eragrostis curvula grass provides insights into Poaceae evolution and supports new strategies to enhance forage quality.</title>
        <authorList>
            <person name="Carballo J."/>
            <person name="Santos B.A.C.M."/>
            <person name="Zappacosta D."/>
            <person name="Garbus I."/>
            <person name="Selva J.P."/>
            <person name="Gallo C.A."/>
            <person name="Diaz A."/>
            <person name="Albertini E."/>
            <person name="Caccamo M."/>
            <person name="Echenique V."/>
        </authorList>
    </citation>
    <scope>NUCLEOTIDE SEQUENCE [LARGE SCALE GENOMIC DNA]</scope>
    <source>
        <strain evidence="5">cv. Victoria</strain>
        <tissue evidence="4">Leaf</tissue>
    </source>
</reference>
<dbReference type="Gene3D" id="3.30.559.10">
    <property type="entry name" value="Chloramphenicol acetyltransferase-like domain"/>
    <property type="match status" value="1"/>
</dbReference>
<dbReference type="EMBL" id="RWGY01000026">
    <property type="protein sequence ID" value="TVU22508.1"/>
    <property type="molecule type" value="Genomic_DNA"/>
</dbReference>
<evidence type="ECO:0000313" key="5">
    <source>
        <dbReference type="Proteomes" id="UP000324897"/>
    </source>
</evidence>
<dbReference type="GO" id="GO:0016747">
    <property type="term" value="F:acyltransferase activity, transferring groups other than amino-acyl groups"/>
    <property type="evidence" value="ECO:0007669"/>
    <property type="project" value="TreeGrafter"/>
</dbReference>
<dbReference type="InterPro" id="IPR023213">
    <property type="entry name" value="CAT-like_dom_sf"/>
</dbReference>
<keyword evidence="2" id="KW-0808">Transferase</keyword>
<sequence>MIGMVLTSLDLDEFFLLPNFSVMGSSDTHCRLGLWVDVRRRLTTPELQDPMRNYFGNVTTLAAREASVAEILRMPLPDVATMVREAFMAPAYDQHFQELVDWVEEHKTKRYVETDTLGLGSPMVSVSAVSSFRVNTDFGFGHAAMVAPMATSTARLCSSYMQTATQPGVDGAWIINAFLWPCLTTALEADEQRIFKPVTAEYLGLVAPNVLQRGAMACLGHKEAPPLLTCMIWAVCKVTR</sequence>
<dbReference type="Proteomes" id="UP000324897">
    <property type="component" value="Unassembled WGS sequence"/>
</dbReference>
<comment type="caution">
    <text evidence="4">The sequence shown here is derived from an EMBL/GenBank/DDBJ whole genome shotgun (WGS) entry which is preliminary data.</text>
</comment>
<dbReference type="Gramene" id="TVU22508">
    <property type="protein sequence ID" value="TVU22508"/>
    <property type="gene ID" value="EJB05_32211"/>
</dbReference>
<evidence type="ECO:0000256" key="1">
    <source>
        <dbReference type="ARBA" id="ARBA00009861"/>
    </source>
</evidence>
<dbReference type="Pfam" id="PF02458">
    <property type="entry name" value="Transferase"/>
    <property type="match status" value="1"/>
</dbReference>
<evidence type="ECO:0000313" key="4">
    <source>
        <dbReference type="EMBL" id="TVU22508.1"/>
    </source>
</evidence>
<organism evidence="4 5">
    <name type="scientific">Eragrostis curvula</name>
    <name type="common">weeping love grass</name>
    <dbReference type="NCBI Taxonomy" id="38414"/>
    <lineage>
        <taxon>Eukaryota</taxon>
        <taxon>Viridiplantae</taxon>
        <taxon>Streptophyta</taxon>
        <taxon>Embryophyta</taxon>
        <taxon>Tracheophyta</taxon>
        <taxon>Spermatophyta</taxon>
        <taxon>Magnoliopsida</taxon>
        <taxon>Liliopsida</taxon>
        <taxon>Poales</taxon>
        <taxon>Poaceae</taxon>
        <taxon>PACMAD clade</taxon>
        <taxon>Chloridoideae</taxon>
        <taxon>Eragrostideae</taxon>
        <taxon>Eragrostidinae</taxon>
        <taxon>Eragrostis</taxon>
    </lineage>
</organism>
<proteinExistence type="inferred from homology"/>